<evidence type="ECO:0000259" key="1">
    <source>
        <dbReference type="PROSITE" id="PS50181"/>
    </source>
</evidence>
<proteinExistence type="predicted"/>
<dbReference type="SUPFAM" id="SSF81383">
    <property type="entry name" value="F-box domain"/>
    <property type="match status" value="1"/>
</dbReference>
<sequence length="133" mass="15137">MMPSSFLELPDEFLFNVVKFLQVPDILAAQKTCKHLQAITMSRNLWTTMYQMSRSNNGFVPPVASNFCGMFTGWTHFGKLVPPLIGWSNKSGMIRLPWRVASEGMSTYIKVVILLPKLFSRALFMSKPRSFPT</sequence>
<evidence type="ECO:0000313" key="3">
    <source>
        <dbReference type="Proteomes" id="UP000772434"/>
    </source>
</evidence>
<feature type="domain" description="F-box" evidence="1">
    <location>
        <begin position="3"/>
        <end position="49"/>
    </location>
</feature>
<protein>
    <recommendedName>
        <fullName evidence="1">F-box domain-containing protein</fullName>
    </recommendedName>
</protein>
<dbReference type="Proteomes" id="UP000772434">
    <property type="component" value="Unassembled WGS sequence"/>
</dbReference>
<accession>A0A9P5TX20</accession>
<dbReference type="InterPro" id="IPR036047">
    <property type="entry name" value="F-box-like_dom_sf"/>
</dbReference>
<evidence type="ECO:0000313" key="2">
    <source>
        <dbReference type="EMBL" id="KAF9058995.1"/>
    </source>
</evidence>
<dbReference type="OrthoDB" id="3211970at2759"/>
<name>A0A9P5TX20_9AGAR</name>
<reference evidence="2" key="1">
    <citation type="submission" date="2020-11" db="EMBL/GenBank/DDBJ databases">
        <authorList>
            <consortium name="DOE Joint Genome Institute"/>
            <person name="Ahrendt S."/>
            <person name="Riley R."/>
            <person name="Andreopoulos W."/>
            <person name="Labutti K."/>
            <person name="Pangilinan J."/>
            <person name="Ruiz-Duenas F.J."/>
            <person name="Barrasa J.M."/>
            <person name="Sanchez-Garcia M."/>
            <person name="Camarero S."/>
            <person name="Miyauchi S."/>
            <person name="Serrano A."/>
            <person name="Linde D."/>
            <person name="Babiker R."/>
            <person name="Drula E."/>
            <person name="Ayuso-Fernandez I."/>
            <person name="Pacheco R."/>
            <person name="Padilla G."/>
            <person name="Ferreira P."/>
            <person name="Barriuso J."/>
            <person name="Kellner H."/>
            <person name="Castanera R."/>
            <person name="Alfaro M."/>
            <person name="Ramirez L."/>
            <person name="Pisabarro A.G."/>
            <person name="Kuo A."/>
            <person name="Tritt A."/>
            <person name="Lipzen A."/>
            <person name="He G."/>
            <person name="Yan M."/>
            <person name="Ng V."/>
            <person name="Cullen D."/>
            <person name="Martin F."/>
            <person name="Rosso M.-N."/>
            <person name="Henrissat B."/>
            <person name="Hibbett D."/>
            <person name="Martinez A.T."/>
            <person name="Grigoriev I.V."/>
        </authorList>
    </citation>
    <scope>NUCLEOTIDE SEQUENCE</scope>
    <source>
        <strain evidence="2">AH 40177</strain>
    </source>
</reference>
<dbReference type="EMBL" id="JADNRY010000333">
    <property type="protein sequence ID" value="KAF9058995.1"/>
    <property type="molecule type" value="Genomic_DNA"/>
</dbReference>
<organism evidence="2 3">
    <name type="scientific">Rhodocollybia butyracea</name>
    <dbReference type="NCBI Taxonomy" id="206335"/>
    <lineage>
        <taxon>Eukaryota</taxon>
        <taxon>Fungi</taxon>
        <taxon>Dikarya</taxon>
        <taxon>Basidiomycota</taxon>
        <taxon>Agaricomycotina</taxon>
        <taxon>Agaricomycetes</taxon>
        <taxon>Agaricomycetidae</taxon>
        <taxon>Agaricales</taxon>
        <taxon>Marasmiineae</taxon>
        <taxon>Omphalotaceae</taxon>
        <taxon>Rhodocollybia</taxon>
    </lineage>
</organism>
<dbReference type="InterPro" id="IPR001810">
    <property type="entry name" value="F-box_dom"/>
</dbReference>
<dbReference type="PROSITE" id="PS50181">
    <property type="entry name" value="FBOX"/>
    <property type="match status" value="1"/>
</dbReference>
<dbReference type="Pfam" id="PF12937">
    <property type="entry name" value="F-box-like"/>
    <property type="match status" value="1"/>
</dbReference>
<comment type="caution">
    <text evidence="2">The sequence shown here is derived from an EMBL/GenBank/DDBJ whole genome shotgun (WGS) entry which is preliminary data.</text>
</comment>
<keyword evidence="3" id="KW-1185">Reference proteome</keyword>
<gene>
    <name evidence="2" type="ORF">BDP27DRAFT_1431957</name>
</gene>
<dbReference type="SMART" id="SM00256">
    <property type="entry name" value="FBOX"/>
    <property type="match status" value="1"/>
</dbReference>
<dbReference type="Gene3D" id="1.20.1280.50">
    <property type="match status" value="1"/>
</dbReference>
<dbReference type="AlphaFoldDB" id="A0A9P5TX20"/>